<reference evidence="10" key="1">
    <citation type="submission" date="2020-12" db="EMBL/GenBank/DDBJ databases">
        <title>Clostridium thailandense sp. nov., a novel acetogenic bacterium isolated from peat land soil in Thailand.</title>
        <authorList>
            <person name="Chaikitkaew S."/>
            <person name="Birkeland N.K."/>
        </authorList>
    </citation>
    <scope>NUCLEOTIDE SEQUENCE</scope>
    <source>
        <strain evidence="10">PL3</strain>
    </source>
</reference>
<evidence type="ECO:0000256" key="2">
    <source>
        <dbReference type="ARBA" id="ARBA00007886"/>
    </source>
</evidence>
<dbReference type="RefSeq" id="WP_218318440.1">
    <property type="nucleotide sequence ID" value="NZ_JAEEGC010000003.1"/>
</dbReference>
<gene>
    <name evidence="10" type="ORF">I6U48_00505</name>
</gene>
<comment type="subcellular location">
    <subcellularLocation>
        <location evidence="1">Membrane</location>
        <topology evidence="1">Lipid-anchor</topology>
    </subcellularLocation>
</comment>
<dbReference type="GO" id="GO:0016020">
    <property type="term" value="C:membrane"/>
    <property type="evidence" value="ECO:0007669"/>
    <property type="project" value="UniProtKB-SubCell"/>
</dbReference>
<dbReference type="InterPro" id="IPR008844">
    <property type="entry name" value="Spore_GerAC-like"/>
</dbReference>
<dbReference type="InterPro" id="IPR057336">
    <property type="entry name" value="GerAC_N"/>
</dbReference>
<evidence type="ECO:0000256" key="1">
    <source>
        <dbReference type="ARBA" id="ARBA00004635"/>
    </source>
</evidence>
<protein>
    <submittedName>
        <fullName evidence="10">Ger(X)C family spore germination protein</fullName>
    </submittedName>
</protein>
<dbReference type="Pfam" id="PF25198">
    <property type="entry name" value="Spore_GerAC_N"/>
    <property type="match status" value="1"/>
</dbReference>
<keyword evidence="7" id="KW-0449">Lipoprotein</keyword>
<dbReference type="Pfam" id="PF05504">
    <property type="entry name" value="Spore_GerAC"/>
    <property type="match status" value="1"/>
</dbReference>
<dbReference type="AlphaFoldDB" id="A0A949WPK2"/>
<evidence type="ECO:0000259" key="9">
    <source>
        <dbReference type="Pfam" id="PF25198"/>
    </source>
</evidence>
<dbReference type="PROSITE" id="PS51257">
    <property type="entry name" value="PROKAR_LIPOPROTEIN"/>
    <property type="match status" value="1"/>
</dbReference>
<accession>A0A949WPK2</accession>
<evidence type="ECO:0000256" key="3">
    <source>
        <dbReference type="ARBA" id="ARBA00022544"/>
    </source>
</evidence>
<evidence type="ECO:0000256" key="5">
    <source>
        <dbReference type="ARBA" id="ARBA00023136"/>
    </source>
</evidence>
<evidence type="ECO:0000313" key="11">
    <source>
        <dbReference type="Proteomes" id="UP000694308"/>
    </source>
</evidence>
<evidence type="ECO:0000256" key="6">
    <source>
        <dbReference type="ARBA" id="ARBA00023139"/>
    </source>
</evidence>
<dbReference type="Proteomes" id="UP000694308">
    <property type="component" value="Unassembled WGS sequence"/>
</dbReference>
<dbReference type="InterPro" id="IPR046953">
    <property type="entry name" value="Spore_GerAC-like_C"/>
</dbReference>
<evidence type="ECO:0000256" key="4">
    <source>
        <dbReference type="ARBA" id="ARBA00022729"/>
    </source>
</evidence>
<name>A0A949WPK2_9CLOT</name>
<sequence length="425" mass="48052">MRKTGFLLIVLSTIFLFTGCWDYAEYQQIAQIYSMGIDFEKENNDIIVTLQYISTGKTQGGKVSESITGAAYSAKAKTLIDAVNKLQEATPGNLFFSYLQVLVIGEDAATYILKDIISHIERTPSIRNSAYVIITPGKAEGLISTVDPFNPIASGKKIHNLLTGYPNGGSTFQVTIHEFIQMLVKPGIESVASRVVSTGYKNKTLQESAKVLGGTHEDVKFHLQNEGNFRAFGLAAFKGDKFVGWLDDNESLGLSWIKGKKIKTYKSTKTDEEVNFSTYSKNITFNADVKKILYFYITDSKSKIKVQINDKNPEININVKVEAALRKYYTGEGSEYLTPDIVNSMERKLENSIKSDIMTVIQKWQKELKTDIFGFGFNLYRQHPKEWHRNYENTWEEIFPDIPIKVNVDAKINNTGTNIRRLFIK</sequence>
<proteinExistence type="inferred from homology"/>
<feature type="domain" description="Spore germination protein N-terminal" evidence="9">
    <location>
        <begin position="22"/>
        <end position="193"/>
    </location>
</feature>
<keyword evidence="5" id="KW-0472">Membrane</keyword>
<keyword evidence="11" id="KW-1185">Reference proteome</keyword>
<dbReference type="PANTHER" id="PTHR35789:SF1">
    <property type="entry name" value="SPORE GERMINATION PROTEIN B3"/>
    <property type="match status" value="1"/>
</dbReference>
<dbReference type="NCBIfam" id="TIGR02887">
    <property type="entry name" value="spore_ger_x_C"/>
    <property type="match status" value="1"/>
</dbReference>
<comment type="similarity">
    <text evidence="2">Belongs to the GerABKC lipoprotein family.</text>
</comment>
<organism evidence="10 11">
    <name type="scientific">Clostridium thailandense</name>
    <dbReference type="NCBI Taxonomy" id="2794346"/>
    <lineage>
        <taxon>Bacteria</taxon>
        <taxon>Bacillati</taxon>
        <taxon>Bacillota</taxon>
        <taxon>Clostridia</taxon>
        <taxon>Eubacteriales</taxon>
        <taxon>Clostridiaceae</taxon>
        <taxon>Clostridium</taxon>
    </lineage>
</organism>
<keyword evidence="4" id="KW-0732">Signal</keyword>
<dbReference type="GO" id="GO:0009847">
    <property type="term" value="P:spore germination"/>
    <property type="evidence" value="ECO:0007669"/>
    <property type="project" value="InterPro"/>
</dbReference>
<keyword evidence="6" id="KW-0564">Palmitate</keyword>
<dbReference type="EMBL" id="JAEEGC010000003">
    <property type="protein sequence ID" value="MBV7271401.1"/>
    <property type="molecule type" value="Genomic_DNA"/>
</dbReference>
<dbReference type="PANTHER" id="PTHR35789">
    <property type="entry name" value="SPORE GERMINATION PROTEIN B3"/>
    <property type="match status" value="1"/>
</dbReference>
<comment type="caution">
    <text evidence="10">The sequence shown here is derived from an EMBL/GenBank/DDBJ whole genome shotgun (WGS) entry which is preliminary data.</text>
</comment>
<evidence type="ECO:0000313" key="10">
    <source>
        <dbReference type="EMBL" id="MBV7271401.1"/>
    </source>
</evidence>
<feature type="domain" description="Spore germination GerAC-like C-terminal" evidence="8">
    <location>
        <begin position="233"/>
        <end position="416"/>
    </location>
</feature>
<evidence type="ECO:0000259" key="8">
    <source>
        <dbReference type="Pfam" id="PF05504"/>
    </source>
</evidence>
<keyword evidence="3" id="KW-0309">Germination</keyword>
<evidence type="ECO:0000256" key="7">
    <source>
        <dbReference type="ARBA" id="ARBA00023288"/>
    </source>
</evidence>